<sequence>MDYQQIRRDYVGSLEGLGKLALQDFTAWWDRTEGTGFLRRRELLEEPFTAIVQAYGEQAARSAADYLFLQRSLDETLAGAAYPDVAAPVEYGQAVSAYRSATRLSNKDWEKFIAKGEQYSGAEFNAVTFKKLSGALNRLVLQPARETIQTNIAEGTLFARVPEPGACNWCLMLASRGAVYSADTAGMTKSTRYHDHCRCVAVEVSEQAPLPAVNRELEQAWKKATRGGGGEAEAYREWKNYLDRRSKILQTQVKFPDIPGVNVPEYRGKTERLAKVGKGGSVVVPLPPLQQIPGHVLYGWRTAPPWGRRRASSQRRSPGDYSMDNRFGHRHDSNIKGTTFSASWSDQEIVDAIRDVLEGGDITVEQAPQKLVADPQGNEWKADYDYRVKVTGKVGDKGIIVKFKVVNGVPALPYGYPKGN</sequence>
<dbReference type="InterPro" id="IPR029501">
    <property type="entry name" value="EndoU_bac"/>
</dbReference>
<dbReference type="AlphaFoldDB" id="A0A0G3HB41"/>
<accession>A0A0G3HB41</accession>
<name>A0A0G3HB41_9CORY</name>
<reference evidence="4" key="2">
    <citation type="submission" date="2015-05" db="EMBL/GenBank/DDBJ databases">
        <title>Complete genome sequence of Corynebacterium uterequi DSM 45634, isolated from the uterus of a maiden mare.</title>
        <authorList>
            <person name="Ruckert C."/>
            <person name="Albersmeier A."/>
            <person name="Winkler A."/>
            <person name="Tauch A."/>
        </authorList>
    </citation>
    <scope>NUCLEOTIDE SEQUENCE [LARGE SCALE GENOMIC DNA]</scope>
    <source>
        <strain evidence="4">DSM 45634</strain>
    </source>
</reference>
<protein>
    <recommendedName>
        <fullName evidence="2">Bacterial EndoU nuclease domain-containing protein</fullName>
    </recommendedName>
</protein>
<evidence type="ECO:0000313" key="3">
    <source>
        <dbReference type="EMBL" id="AKK10606.1"/>
    </source>
</evidence>
<dbReference type="KEGG" id="cut:CUTER_02970"/>
<feature type="domain" description="Bacterial EndoU nuclease" evidence="2">
    <location>
        <begin position="295"/>
        <end position="379"/>
    </location>
</feature>
<gene>
    <name evidence="3" type="ORF">CUTER_02970</name>
</gene>
<dbReference type="STRING" id="1072256.CUTER_02970"/>
<feature type="region of interest" description="Disordered" evidence="1">
    <location>
        <begin position="307"/>
        <end position="328"/>
    </location>
</feature>
<dbReference type="PATRIC" id="fig|1072256.5.peg.589"/>
<dbReference type="EMBL" id="CP011546">
    <property type="protein sequence ID" value="AKK10606.1"/>
    <property type="molecule type" value="Genomic_DNA"/>
</dbReference>
<proteinExistence type="predicted"/>
<keyword evidence="4" id="KW-1185">Reference proteome</keyword>
<dbReference type="Pfam" id="PF14436">
    <property type="entry name" value="EndoU_bacteria"/>
    <property type="match status" value="1"/>
</dbReference>
<organism evidence="3 4">
    <name type="scientific">Corynebacterium uterequi</name>
    <dbReference type="NCBI Taxonomy" id="1072256"/>
    <lineage>
        <taxon>Bacteria</taxon>
        <taxon>Bacillati</taxon>
        <taxon>Actinomycetota</taxon>
        <taxon>Actinomycetes</taxon>
        <taxon>Mycobacteriales</taxon>
        <taxon>Corynebacteriaceae</taxon>
        <taxon>Corynebacterium</taxon>
    </lineage>
</organism>
<dbReference type="OrthoDB" id="3194844at2"/>
<dbReference type="InterPro" id="IPR057369">
    <property type="entry name" value="VG15"/>
</dbReference>
<reference evidence="3 4" key="1">
    <citation type="journal article" date="2015" name="Genome Announc.">
        <title>Virulence Factor Genes Detected in the Complete Genome Sequence of Corynebacterium uterequi DSM 45634, Isolated from the Uterus of a Maiden Mare.</title>
        <authorList>
            <person name="Ruckert C."/>
            <person name="Kriete M."/>
            <person name="Jaenicke S."/>
            <person name="Winkler A."/>
            <person name="Tauch A."/>
        </authorList>
    </citation>
    <scope>NUCLEOTIDE SEQUENCE [LARGE SCALE GENOMIC DNA]</scope>
    <source>
        <strain evidence="3 4">DSM 45634</strain>
    </source>
</reference>
<dbReference type="Pfam" id="PF25310">
    <property type="entry name" value="VG15"/>
    <property type="match status" value="1"/>
</dbReference>
<evidence type="ECO:0000313" key="4">
    <source>
        <dbReference type="Proteomes" id="UP000035548"/>
    </source>
</evidence>
<evidence type="ECO:0000259" key="2">
    <source>
        <dbReference type="Pfam" id="PF14436"/>
    </source>
</evidence>
<dbReference type="Proteomes" id="UP000035548">
    <property type="component" value="Chromosome"/>
</dbReference>
<evidence type="ECO:0000256" key="1">
    <source>
        <dbReference type="SAM" id="MobiDB-lite"/>
    </source>
</evidence>
<dbReference type="RefSeq" id="WP_052844001.1">
    <property type="nucleotide sequence ID" value="NZ_CP011546.1"/>
</dbReference>